<proteinExistence type="predicted"/>
<evidence type="ECO:0000313" key="2">
    <source>
        <dbReference type="Proteomes" id="UP000253529"/>
    </source>
</evidence>
<reference evidence="1 2" key="1">
    <citation type="submission" date="2018-06" db="EMBL/GenBank/DDBJ databases">
        <title>Genomic Encyclopedia of Type Strains, Phase IV (KMG-IV): sequencing the most valuable type-strain genomes for metagenomic binning, comparative biology and taxonomic classification.</title>
        <authorList>
            <person name="Goeker M."/>
        </authorList>
    </citation>
    <scope>NUCLEOTIDE SEQUENCE [LARGE SCALE GENOMIC DNA]</scope>
    <source>
        <strain evidence="1 2">DSM 24875</strain>
    </source>
</reference>
<protein>
    <submittedName>
        <fullName evidence="1">FkbH-like protein</fullName>
    </submittedName>
</protein>
<organism evidence="1 2">
    <name type="scientific">Roseiarcus fermentans</name>
    <dbReference type="NCBI Taxonomy" id="1473586"/>
    <lineage>
        <taxon>Bacteria</taxon>
        <taxon>Pseudomonadati</taxon>
        <taxon>Pseudomonadota</taxon>
        <taxon>Alphaproteobacteria</taxon>
        <taxon>Hyphomicrobiales</taxon>
        <taxon>Roseiarcaceae</taxon>
        <taxon>Roseiarcus</taxon>
    </lineage>
</organism>
<dbReference type="EMBL" id="QNRK01000007">
    <property type="protein sequence ID" value="RBP15913.1"/>
    <property type="molecule type" value="Genomic_DNA"/>
</dbReference>
<comment type="caution">
    <text evidence="1">The sequence shown here is derived from an EMBL/GenBank/DDBJ whole genome shotgun (WGS) entry which is preliminary data.</text>
</comment>
<keyword evidence="2" id="KW-1185">Reference proteome</keyword>
<dbReference type="Gene3D" id="3.40.50.1000">
    <property type="entry name" value="HAD superfamily/HAD-like"/>
    <property type="match status" value="1"/>
</dbReference>
<dbReference type="AlphaFoldDB" id="A0A366FMH7"/>
<evidence type="ECO:0000313" key="1">
    <source>
        <dbReference type="EMBL" id="RBP15913.1"/>
    </source>
</evidence>
<dbReference type="InterPro" id="IPR036412">
    <property type="entry name" value="HAD-like_sf"/>
</dbReference>
<gene>
    <name evidence="1" type="ORF">DFR50_107183</name>
</gene>
<dbReference type="InterPro" id="IPR023214">
    <property type="entry name" value="HAD_sf"/>
</dbReference>
<dbReference type="SUPFAM" id="SSF56784">
    <property type="entry name" value="HAD-like"/>
    <property type="match status" value="1"/>
</dbReference>
<dbReference type="Proteomes" id="UP000253529">
    <property type="component" value="Unassembled WGS sequence"/>
</dbReference>
<accession>A0A366FMH7</accession>
<sequence length="779" mass="85150">MGFVGTMTVKTDMTEAARAPGAAEPARTFDFSRGQGGQALLGEGWWGPEPWGVWSSGRDASIRLAGLQDPASDVALTLELRLPPRRPGGRGQVSIRVNGDLVFTVVELPAGPARIMKVVAPGAIWSRADPAIVSIHCDDAFNAKRDAGRVDSRDIAVGLIRLAIESVPVRSAPQDDPLAVRQMLDALPEAIRLVVWDPEATLWRGTATQGGAHSVAGASAIVAELAARGIVSSICAKGDADSVRVALEAAGLLETVVFPQVERLPVGARLAKIVDLFQLRPQSVLFVSDDPGDRVEAGRAVPGLRAVGPGAVAHLLAHARFEGEPDPRLRRVARARQVATRRAAQAEASDPIGFLRRSNIRVRIELDLESHIDRAIALVERTDGLNFTRRRLPGDDAEAVARQFLVLTRGHDIQAGLVRVEDDYGDYGIVGLYVLRQSVRQGTGLLHYCFSSRTLGLRLETWLFRRLGRPPIDVRGEVAADLFDDGVIDWIGETAIEDGKSGIAIATGDRDAMPAILLRGGEEMMAVGHYCRQLTGEMGGEYPFTRDRIEIRTDHSIMLRHAIEALSAPCREAALRLGFRDEDFRTRLLDDRDSASIRVFSFWNDAALRLYRHKTLGMVVPFEAFPAVLSIPDLTQSTLETLRPQFHAHWIADALEELKVNYELLGTISESQFKENLTLSLGRIPKGAPVFVVGCNARVRWPSMKEFVTLAGQAAVNQWCRELCAAAGLRFIEPDEFIREESDVDPIRPNQFGRLVYFRICAIVAREARARPAAAGPAL</sequence>
<name>A0A366FMH7_9HYPH</name>